<dbReference type="OrthoDB" id="5650214at2"/>
<evidence type="ECO:0000313" key="2">
    <source>
        <dbReference type="Proteomes" id="UP000054926"/>
    </source>
</evidence>
<evidence type="ECO:0000313" key="1">
    <source>
        <dbReference type="EMBL" id="KTD67089.1"/>
    </source>
</evidence>
<proteinExistence type="predicted"/>
<dbReference type="PATRIC" id="fig|947033.5.peg.3504"/>
<dbReference type="RefSeq" id="WP_058512108.1">
    <property type="nucleotide sequence ID" value="NZ_DAIOMV010000002.1"/>
</dbReference>
<organism evidence="1 2">
    <name type="scientific">Legionella steelei</name>
    <dbReference type="NCBI Taxonomy" id="947033"/>
    <lineage>
        <taxon>Bacteria</taxon>
        <taxon>Pseudomonadati</taxon>
        <taxon>Pseudomonadota</taxon>
        <taxon>Gammaproteobacteria</taxon>
        <taxon>Legionellales</taxon>
        <taxon>Legionellaceae</taxon>
        <taxon>Legionella</taxon>
    </lineage>
</organism>
<protein>
    <submittedName>
        <fullName evidence="1">Uncharacterized protein</fullName>
    </submittedName>
</protein>
<reference evidence="1 2" key="1">
    <citation type="submission" date="2015-11" db="EMBL/GenBank/DDBJ databases">
        <title>Genomic analysis of 38 Legionella species identifies large and diverse effector repertoires.</title>
        <authorList>
            <person name="Burstein D."/>
            <person name="Amaro F."/>
            <person name="Zusman T."/>
            <person name="Lifshitz Z."/>
            <person name="Cohen O."/>
            <person name="Gilbert J.A."/>
            <person name="Pupko T."/>
            <person name="Shuman H.A."/>
            <person name="Segal G."/>
        </authorList>
    </citation>
    <scope>NUCLEOTIDE SEQUENCE [LARGE SCALE GENOMIC DNA]</scope>
    <source>
        <strain evidence="1 2">IMVS3376</strain>
    </source>
</reference>
<name>A0A0W0ZD13_9GAMM</name>
<comment type="caution">
    <text evidence="1">The sequence shown here is derived from an EMBL/GenBank/DDBJ whole genome shotgun (WGS) entry which is preliminary data.</text>
</comment>
<keyword evidence="2" id="KW-1185">Reference proteome</keyword>
<dbReference type="AlphaFoldDB" id="A0A0W0ZD13"/>
<gene>
    <name evidence="1" type="ORF">Lste_3295</name>
</gene>
<accession>A0A0W0ZD13</accession>
<sequence>MMLFRRFVTSSAPKAIKPTPATNRFFKDINWTRVKENEAKSELSKSVQTIVKELENTSSTDASGPARKFK</sequence>
<dbReference type="EMBL" id="LNYY01000021">
    <property type="protein sequence ID" value="KTD67089.1"/>
    <property type="molecule type" value="Genomic_DNA"/>
</dbReference>
<dbReference type="Proteomes" id="UP000054926">
    <property type="component" value="Unassembled WGS sequence"/>
</dbReference>